<dbReference type="KEGG" id="ehx:EMIHUDRAFT_248517"/>
<dbReference type="RefSeq" id="XP_005762558.1">
    <property type="nucleotide sequence ID" value="XM_005762501.1"/>
</dbReference>
<protein>
    <recommendedName>
        <fullName evidence="3">Phosphoribosyltransferase domain-containing protein</fullName>
    </recommendedName>
</protein>
<accession>A0A0D3IFU4</accession>
<dbReference type="HOGENOM" id="CLU_1996893_0_0_1"/>
<dbReference type="Proteomes" id="UP000013827">
    <property type="component" value="Unassembled WGS sequence"/>
</dbReference>
<evidence type="ECO:0008006" key="3">
    <source>
        <dbReference type="Google" id="ProtNLM"/>
    </source>
</evidence>
<dbReference type="AlphaFoldDB" id="A0A0D3IFU4"/>
<proteinExistence type="predicted"/>
<evidence type="ECO:0000313" key="2">
    <source>
        <dbReference type="Proteomes" id="UP000013827"/>
    </source>
</evidence>
<dbReference type="Gene3D" id="3.40.50.2020">
    <property type="match status" value="1"/>
</dbReference>
<reference evidence="2" key="1">
    <citation type="journal article" date="2013" name="Nature">
        <title>Pan genome of the phytoplankton Emiliania underpins its global distribution.</title>
        <authorList>
            <person name="Read B.A."/>
            <person name="Kegel J."/>
            <person name="Klute M.J."/>
            <person name="Kuo A."/>
            <person name="Lefebvre S.C."/>
            <person name="Maumus F."/>
            <person name="Mayer C."/>
            <person name="Miller J."/>
            <person name="Monier A."/>
            <person name="Salamov A."/>
            <person name="Young J."/>
            <person name="Aguilar M."/>
            <person name="Claverie J.M."/>
            <person name="Frickenhaus S."/>
            <person name="Gonzalez K."/>
            <person name="Herman E.K."/>
            <person name="Lin Y.C."/>
            <person name="Napier J."/>
            <person name="Ogata H."/>
            <person name="Sarno A.F."/>
            <person name="Shmutz J."/>
            <person name="Schroeder D."/>
            <person name="de Vargas C."/>
            <person name="Verret F."/>
            <person name="von Dassow P."/>
            <person name="Valentin K."/>
            <person name="Van de Peer Y."/>
            <person name="Wheeler G."/>
            <person name="Dacks J.B."/>
            <person name="Delwiche C.F."/>
            <person name="Dyhrman S.T."/>
            <person name="Glockner G."/>
            <person name="John U."/>
            <person name="Richards T."/>
            <person name="Worden A.Z."/>
            <person name="Zhang X."/>
            <person name="Grigoriev I.V."/>
            <person name="Allen A.E."/>
            <person name="Bidle K."/>
            <person name="Borodovsky M."/>
            <person name="Bowler C."/>
            <person name="Brownlee C."/>
            <person name="Cock J.M."/>
            <person name="Elias M."/>
            <person name="Gladyshev V.N."/>
            <person name="Groth M."/>
            <person name="Guda C."/>
            <person name="Hadaegh A."/>
            <person name="Iglesias-Rodriguez M.D."/>
            <person name="Jenkins J."/>
            <person name="Jones B.M."/>
            <person name="Lawson T."/>
            <person name="Leese F."/>
            <person name="Lindquist E."/>
            <person name="Lobanov A."/>
            <person name="Lomsadze A."/>
            <person name="Malik S.B."/>
            <person name="Marsh M.E."/>
            <person name="Mackinder L."/>
            <person name="Mock T."/>
            <person name="Mueller-Roeber B."/>
            <person name="Pagarete A."/>
            <person name="Parker M."/>
            <person name="Probert I."/>
            <person name="Quesneville H."/>
            <person name="Raines C."/>
            <person name="Rensing S.A."/>
            <person name="Riano-Pachon D.M."/>
            <person name="Richier S."/>
            <person name="Rokitta S."/>
            <person name="Shiraiwa Y."/>
            <person name="Soanes D.M."/>
            <person name="van der Giezen M."/>
            <person name="Wahlund T.M."/>
            <person name="Williams B."/>
            <person name="Wilson W."/>
            <person name="Wolfe G."/>
            <person name="Wurch L.L."/>
        </authorList>
    </citation>
    <scope>NUCLEOTIDE SEQUENCE</scope>
</reference>
<dbReference type="PaxDb" id="2903-EOD10129"/>
<evidence type="ECO:0000313" key="1">
    <source>
        <dbReference type="EnsemblProtists" id="EOD10129"/>
    </source>
</evidence>
<dbReference type="GeneID" id="17256277"/>
<keyword evidence="2" id="KW-1185">Reference proteome</keyword>
<dbReference type="SUPFAM" id="SSF53271">
    <property type="entry name" value="PRTase-like"/>
    <property type="match status" value="1"/>
</dbReference>
<organism evidence="1 2">
    <name type="scientific">Emiliania huxleyi (strain CCMP1516)</name>
    <dbReference type="NCBI Taxonomy" id="280463"/>
    <lineage>
        <taxon>Eukaryota</taxon>
        <taxon>Haptista</taxon>
        <taxon>Haptophyta</taxon>
        <taxon>Prymnesiophyceae</taxon>
        <taxon>Isochrysidales</taxon>
        <taxon>Noelaerhabdaceae</taxon>
        <taxon>Emiliania</taxon>
    </lineage>
</organism>
<dbReference type="InterPro" id="IPR029057">
    <property type="entry name" value="PRTase-like"/>
</dbReference>
<dbReference type="EnsemblProtists" id="EOD10129">
    <property type="protein sequence ID" value="EOD10129"/>
    <property type="gene ID" value="EMIHUDRAFT_248517"/>
</dbReference>
<name>A0A0D3IFU4_EMIH1</name>
<sequence>MGGVKTFMTPTEALARESEFIAGEKDRAGLSLADGGSVQEEIEIGVQRVADEIERRFLGEKIVLCGILKGAFIFITDLCRRLKRPYSVYFVEASSYVGQKQSAEVELLSRIVPSKFAGRKASRRL</sequence>
<reference evidence="1" key="2">
    <citation type="submission" date="2024-10" db="UniProtKB">
        <authorList>
            <consortium name="EnsemblProtists"/>
        </authorList>
    </citation>
    <scope>IDENTIFICATION</scope>
</reference>